<dbReference type="EMBL" id="MRCY01000051">
    <property type="protein sequence ID" value="RKL07206.1"/>
    <property type="molecule type" value="Genomic_DNA"/>
</dbReference>
<dbReference type="VEuPathDB" id="FungiDB:FOIG_11391"/>
<dbReference type="VEuPathDB" id="FungiDB:HZS61_016152"/>
<comment type="caution">
    <text evidence="1">The sequence shown here is derived from an EMBL/GenBank/DDBJ whole genome shotgun (WGS) entry which is preliminary data.</text>
</comment>
<dbReference type="Proteomes" id="UP000285860">
    <property type="component" value="Unassembled WGS sequence"/>
</dbReference>
<proteinExistence type="predicted"/>
<reference evidence="1 2" key="1">
    <citation type="journal article" date="2018" name="Sci. Rep.">
        <title>Characterisation of pathogen-specific regions and novel effector candidates in Fusarium oxysporum f. sp. cepae.</title>
        <authorList>
            <person name="Armitage A.D."/>
            <person name="Taylor A."/>
            <person name="Sobczyk M.K."/>
            <person name="Baxter L."/>
            <person name="Greenfield B.P."/>
            <person name="Bates H.J."/>
            <person name="Wilson F."/>
            <person name="Jackson A.C."/>
            <person name="Ott S."/>
            <person name="Harrison R.J."/>
            <person name="Clarkson J.P."/>
        </authorList>
    </citation>
    <scope>NUCLEOTIDE SEQUENCE [LARGE SCALE GENOMIC DNA]</scope>
    <source>
        <strain evidence="1 2">Fo_A28</strain>
    </source>
</reference>
<dbReference type="AlphaFoldDB" id="A0A420QR20"/>
<accession>A0A420QR20</accession>
<dbReference type="VEuPathDB" id="FungiDB:FOZG_16271"/>
<evidence type="ECO:0000313" key="1">
    <source>
        <dbReference type="EMBL" id="RKL07206.1"/>
    </source>
</evidence>
<dbReference type="VEuPathDB" id="FungiDB:FOC1_g10005005"/>
<dbReference type="VEuPathDB" id="FungiDB:FOMG_10070"/>
<protein>
    <submittedName>
        <fullName evidence="1">Uncharacterized protein</fullName>
    </submittedName>
</protein>
<dbReference type="VEuPathDB" id="FungiDB:FOC4_g10006284"/>
<evidence type="ECO:0000313" key="2">
    <source>
        <dbReference type="Proteomes" id="UP000285860"/>
    </source>
</evidence>
<organism evidence="1 2">
    <name type="scientific">Fusarium oxysporum</name>
    <name type="common">Fusarium vascular wilt</name>
    <dbReference type="NCBI Taxonomy" id="5507"/>
    <lineage>
        <taxon>Eukaryota</taxon>
        <taxon>Fungi</taxon>
        <taxon>Dikarya</taxon>
        <taxon>Ascomycota</taxon>
        <taxon>Pezizomycotina</taxon>
        <taxon>Sordariomycetes</taxon>
        <taxon>Hypocreomycetidae</taxon>
        <taxon>Hypocreales</taxon>
        <taxon>Nectriaceae</taxon>
        <taxon>Fusarium</taxon>
        <taxon>Fusarium oxysporum species complex</taxon>
    </lineage>
</organism>
<dbReference type="VEuPathDB" id="FungiDB:FOXG_13684"/>
<sequence length="200" mass="22023">MDPSNQNLNPALLKSPKAALRASTNQLQRLILISRLYHPHAHSLSVLSSAVVHVSNTIIRNAALRNHSIQAPSLEKRHQRRSSNEEAHWHFYFLVCLAACQDLGACFPVCEPIGKGLLAMAMRDGSMTAAEANKLMRALEAPKQDAPPSKDESGTFGSWVLDFDLEATKPGDGHIRNLAAQFEELSMHNEFTEGGDFVLE</sequence>
<gene>
    <name evidence="1" type="ORF">BFJ68_g9984</name>
</gene>
<name>A0A420QR20_FUSOX</name>